<feature type="modified residue" description="4-aspartylphosphate" evidence="6">
    <location>
        <position position="62"/>
    </location>
</feature>
<dbReference type="OrthoDB" id="9812490at2"/>
<evidence type="ECO:0000256" key="6">
    <source>
        <dbReference type="PROSITE-ProRule" id="PRU00169"/>
    </source>
</evidence>
<dbReference type="Pfam" id="PF00486">
    <property type="entry name" value="Trans_reg_C"/>
    <property type="match status" value="1"/>
</dbReference>
<keyword evidence="11" id="KW-1185">Reference proteome</keyword>
<dbReference type="PROSITE" id="PS51755">
    <property type="entry name" value="OMPR_PHOB"/>
    <property type="match status" value="1"/>
</dbReference>
<reference evidence="10 11" key="1">
    <citation type="journal article" date="2012" name="J. Bacteriol.">
        <title>Complete Genome Sequence of Leptospirillum ferrooxidans Strain C2-3, Isolated from a Fresh Volcanic Ash Deposit on the Island of Miyake, Japan.</title>
        <authorList>
            <person name="Fujimura R."/>
            <person name="Sato Y."/>
            <person name="Nishizawa T."/>
            <person name="Oshima K."/>
            <person name="Kim S.-W."/>
            <person name="Hattori M."/>
            <person name="Kamijo T."/>
            <person name="Ohta H."/>
        </authorList>
    </citation>
    <scope>NUCLEOTIDE SEQUENCE [LARGE SCALE GENOMIC DNA]</scope>
    <source>
        <strain evidence="10 11">C2-3</strain>
    </source>
</reference>
<dbReference type="InterPro" id="IPR039420">
    <property type="entry name" value="WalR-like"/>
</dbReference>
<dbReference type="EMBL" id="AP012342">
    <property type="protein sequence ID" value="BAM07730.1"/>
    <property type="molecule type" value="Genomic_DNA"/>
</dbReference>
<evidence type="ECO:0000313" key="11">
    <source>
        <dbReference type="Proteomes" id="UP000007382"/>
    </source>
</evidence>
<keyword evidence="4 7" id="KW-0238">DNA-binding</keyword>
<dbReference type="Gene3D" id="1.10.10.10">
    <property type="entry name" value="Winged helix-like DNA-binding domain superfamily/Winged helix DNA-binding domain"/>
    <property type="match status" value="1"/>
</dbReference>
<dbReference type="Gene3D" id="3.40.50.2300">
    <property type="match status" value="1"/>
</dbReference>
<organism evidence="10 11">
    <name type="scientific">Leptospirillum ferrooxidans (strain C2-3)</name>
    <dbReference type="NCBI Taxonomy" id="1162668"/>
    <lineage>
        <taxon>Bacteria</taxon>
        <taxon>Pseudomonadati</taxon>
        <taxon>Nitrospirota</taxon>
        <taxon>Nitrospiria</taxon>
        <taxon>Nitrospirales</taxon>
        <taxon>Nitrospiraceae</taxon>
        <taxon>Leptospirillum</taxon>
    </lineage>
</organism>
<dbReference type="PANTHER" id="PTHR48111">
    <property type="entry name" value="REGULATOR OF RPOS"/>
    <property type="match status" value="1"/>
</dbReference>
<dbReference type="InterPro" id="IPR001867">
    <property type="entry name" value="OmpR/PhoB-type_DNA-bd"/>
</dbReference>
<dbReference type="GO" id="GO:0000156">
    <property type="term" value="F:phosphorelay response regulator activity"/>
    <property type="evidence" value="ECO:0007669"/>
    <property type="project" value="TreeGrafter"/>
</dbReference>
<dbReference type="GO" id="GO:0005829">
    <property type="term" value="C:cytosol"/>
    <property type="evidence" value="ECO:0007669"/>
    <property type="project" value="TreeGrafter"/>
</dbReference>
<dbReference type="SUPFAM" id="SSF52172">
    <property type="entry name" value="CheY-like"/>
    <property type="match status" value="1"/>
</dbReference>
<keyword evidence="1 6" id="KW-0597">Phosphoprotein</keyword>
<dbReference type="InterPro" id="IPR001789">
    <property type="entry name" value="Sig_transdc_resp-reg_receiver"/>
</dbReference>
<feature type="domain" description="OmpR/PhoB-type" evidence="9">
    <location>
        <begin position="143"/>
        <end position="242"/>
    </location>
</feature>
<accession>I0IR31</accession>
<reference evidence="11" key="2">
    <citation type="submission" date="2012-03" db="EMBL/GenBank/DDBJ databases">
        <title>The complete genome sequence of the pioneer microbe on fresh volcanic deposit, Leptospirillum ferrooxidans strain C2-3.</title>
        <authorList>
            <person name="Fujimura R."/>
            <person name="Sato Y."/>
            <person name="Nishizawa T."/>
            <person name="Nanba K."/>
            <person name="Oshima K."/>
            <person name="Hattori M."/>
            <person name="Kamijo T."/>
            <person name="Ohta H."/>
        </authorList>
    </citation>
    <scope>NUCLEOTIDE SEQUENCE [LARGE SCALE GENOMIC DNA]</scope>
    <source>
        <strain evidence="11">C2-3</strain>
    </source>
</reference>
<dbReference type="STRING" id="1162668.LFE_2056"/>
<keyword evidence="5" id="KW-0804">Transcription</keyword>
<protein>
    <submittedName>
        <fullName evidence="10">Putative two component transcriptional regulator</fullName>
    </submittedName>
</protein>
<dbReference type="Pfam" id="PF00072">
    <property type="entry name" value="Response_reg"/>
    <property type="match status" value="1"/>
</dbReference>
<dbReference type="GO" id="GO:0000976">
    <property type="term" value="F:transcription cis-regulatory region binding"/>
    <property type="evidence" value="ECO:0007669"/>
    <property type="project" value="TreeGrafter"/>
</dbReference>
<dbReference type="Proteomes" id="UP000007382">
    <property type="component" value="Chromosome"/>
</dbReference>
<dbReference type="eggNOG" id="COG0745">
    <property type="taxonomic scope" value="Bacteria"/>
</dbReference>
<dbReference type="PROSITE" id="PS50110">
    <property type="entry name" value="RESPONSE_REGULATORY"/>
    <property type="match status" value="1"/>
</dbReference>
<gene>
    <name evidence="10" type="ordered locus">LFE_2056</name>
</gene>
<keyword evidence="3" id="KW-0805">Transcription regulation</keyword>
<name>I0IR31_LEPFC</name>
<keyword evidence="2" id="KW-0902">Two-component regulatory system</keyword>
<sequence>MNEQESRPIVVVVDDEEDLLILLKNLLEREGYQVLTARDGDEGIWLLRRVIARGRLKFAILDLMLPVRDGIDLVRFIRKQKEIRDVPILVLSAVSDTDKRVLALEEGADDFLAKPFSTRELVARVHALDRRVEQTRQESTSPRGRFEMGALLVDTGRHEVRVNGREIRLTPIEFRILAHLISQGGFVIERHALMIALWGEDWEVEEHNLNVHIWSLRKKLGETPGEPKYIETLRGTGYRLKDVGNESSIRAVSGETR</sequence>
<evidence type="ECO:0000256" key="3">
    <source>
        <dbReference type="ARBA" id="ARBA00023015"/>
    </source>
</evidence>
<dbReference type="InterPro" id="IPR016032">
    <property type="entry name" value="Sig_transdc_resp-reg_C-effctor"/>
</dbReference>
<dbReference type="HOGENOM" id="CLU_000445_30_4_0"/>
<dbReference type="RefSeq" id="WP_014450214.1">
    <property type="nucleotide sequence ID" value="NC_017094.1"/>
</dbReference>
<feature type="DNA-binding region" description="OmpR/PhoB-type" evidence="7">
    <location>
        <begin position="143"/>
        <end position="242"/>
    </location>
</feature>
<dbReference type="InterPro" id="IPR036388">
    <property type="entry name" value="WH-like_DNA-bd_sf"/>
</dbReference>
<evidence type="ECO:0000256" key="7">
    <source>
        <dbReference type="PROSITE-ProRule" id="PRU01091"/>
    </source>
</evidence>
<evidence type="ECO:0000256" key="1">
    <source>
        <dbReference type="ARBA" id="ARBA00022553"/>
    </source>
</evidence>
<dbReference type="PANTHER" id="PTHR48111:SF1">
    <property type="entry name" value="TWO-COMPONENT RESPONSE REGULATOR ORR33"/>
    <property type="match status" value="1"/>
</dbReference>
<evidence type="ECO:0000256" key="2">
    <source>
        <dbReference type="ARBA" id="ARBA00023012"/>
    </source>
</evidence>
<dbReference type="CDD" id="cd00383">
    <property type="entry name" value="trans_reg_C"/>
    <property type="match status" value="1"/>
</dbReference>
<dbReference type="AlphaFoldDB" id="I0IR31"/>
<dbReference type="GO" id="GO:0032993">
    <property type="term" value="C:protein-DNA complex"/>
    <property type="evidence" value="ECO:0007669"/>
    <property type="project" value="TreeGrafter"/>
</dbReference>
<proteinExistence type="predicted"/>
<evidence type="ECO:0000256" key="5">
    <source>
        <dbReference type="ARBA" id="ARBA00023163"/>
    </source>
</evidence>
<evidence type="ECO:0000313" key="10">
    <source>
        <dbReference type="EMBL" id="BAM07730.1"/>
    </source>
</evidence>
<evidence type="ECO:0000256" key="4">
    <source>
        <dbReference type="ARBA" id="ARBA00023125"/>
    </source>
</evidence>
<dbReference type="SMART" id="SM00862">
    <property type="entry name" value="Trans_reg_C"/>
    <property type="match status" value="1"/>
</dbReference>
<dbReference type="GO" id="GO:0006355">
    <property type="term" value="P:regulation of DNA-templated transcription"/>
    <property type="evidence" value="ECO:0007669"/>
    <property type="project" value="InterPro"/>
</dbReference>
<feature type="domain" description="Response regulatory" evidence="8">
    <location>
        <begin position="9"/>
        <end position="129"/>
    </location>
</feature>
<dbReference type="PATRIC" id="fig|1162668.3.peg.2434"/>
<evidence type="ECO:0000259" key="9">
    <source>
        <dbReference type="PROSITE" id="PS51755"/>
    </source>
</evidence>
<dbReference type="KEGG" id="lfc:LFE_2056"/>
<dbReference type="InterPro" id="IPR011006">
    <property type="entry name" value="CheY-like_superfamily"/>
</dbReference>
<dbReference type="SMART" id="SM00448">
    <property type="entry name" value="REC"/>
    <property type="match status" value="1"/>
</dbReference>
<dbReference type="SUPFAM" id="SSF46894">
    <property type="entry name" value="C-terminal effector domain of the bipartite response regulators"/>
    <property type="match status" value="1"/>
</dbReference>
<evidence type="ECO:0000259" key="8">
    <source>
        <dbReference type="PROSITE" id="PS50110"/>
    </source>
</evidence>